<dbReference type="GO" id="GO:0032153">
    <property type="term" value="C:cell division site"/>
    <property type="evidence" value="ECO:0007669"/>
    <property type="project" value="TreeGrafter"/>
</dbReference>
<evidence type="ECO:0000259" key="12">
    <source>
        <dbReference type="SMART" id="SM00771"/>
    </source>
</evidence>
<keyword evidence="1 9" id="KW-1003">Cell membrane</keyword>
<proteinExistence type="inferred from homology"/>
<sequence>MTELQISLIVIGAVIIIGVIAYNKWQEFRAHKKVERAFADAPEDVLMQSASVEDSDFRREPVFFQNTVAGVRLEDPAMNTSISITGLDHPLDEEAEADDPLEAVAEIDDEKAVEYLVTDEEVEAVDEGYQEPAIDMDEAEPTPDPAPADTPGEEKVTPVVPEPVTSTTPSVPKSLPVDDLIDYPVELNLEEPVRGEKFLPLMQSLRYTGNKPVHFIGLVRKPDTGEESWQPVMHGGIYHQLKAGVQLANRTGALNEIEYSELITRLRQLSDGIGAEPEVPDMTDVLKVARDLYRFVAEHDARLGINVRTGGAPWSVQTLITVLERQKFDLRPDGFFVKHDTDGSVLFLLTVDTAPGSDTAARMTLLLDVPCVAQEKNGFGVMVQCAKSLCQRLNGILVDDDDRMLSDPMLDDIAGQVNVFYEEMKAVLIPAGSVRAMRLFN</sequence>
<dbReference type="KEGG" id="ovb:NB640_02865"/>
<keyword evidence="6 9" id="KW-0472">Membrane</keyword>
<dbReference type="Gene3D" id="3.30.1400.10">
    <property type="entry name" value="ZipA, C-terminal FtsZ-binding domain"/>
    <property type="match status" value="1"/>
</dbReference>
<keyword evidence="14" id="KW-1185">Reference proteome</keyword>
<keyword evidence="7 8" id="KW-0131">Cell cycle</keyword>
<evidence type="ECO:0000313" key="13">
    <source>
        <dbReference type="EMBL" id="WAW10618.1"/>
    </source>
</evidence>
<feature type="compositionally biased region" description="Low complexity" evidence="10">
    <location>
        <begin position="157"/>
        <end position="173"/>
    </location>
</feature>
<dbReference type="InterPro" id="IPR007449">
    <property type="entry name" value="ZipA_FtsZ-bd_C"/>
</dbReference>
<dbReference type="GO" id="GO:0000917">
    <property type="term" value="P:division septum assembly"/>
    <property type="evidence" value="ECO:0007669"/>
    <property type="project" value="TreeGrafter"/>
</dbReference>
<dbReference type="PANTHER" id="PTHR38685:SF1">
    <property type="entry name" value="CELL DIVISION PROTEIN ZIPA"/>
    <property type="match status" value="1"/>
</dbReference>
<name>A0A9E9P409_9BURK</name>
<reference evidence="13" key="1">
    <citation type="journal article" date="2022" name="Front. Microbiol.">
        <title>New perspectives on an old grouping: The genomic and phenotypic variability of Oxalobacter formigenes and the implications for calcium oxalate stone prevention.</title>
        <authorList>
            <person name="Chmiel J.A."/>
            <person name="Carr C."/>
            <person name="Stuivenberg G.A."/>
            <person name="Venema R."/>
            <person name="Chanyi R.M."/>
            <person name="Al K.F."/>
            <person name="Giguere D."/>
            <person name="Say H."/>
            <person name="Akouris P.P."/>
            <person name="Dominguez Romero S.A."/>
            <person name="Kwong A."/>
            <person name="Tai V."/>
            <person name="Koval S.F."/>
            <person name="Razvi H."/>
            <person name="Bjazevic J."/>
            <person name="Burton J.P."/>
        </authorList>
    </citation>
    <scope>NUCLEOTIDE SEQUENCE</scope>
    <source>
        <strain evidence="13">WoOx3</strain>
    </source>
</reference>
<gene>
    <name evidence="13" type="ORF">NB640_02865</name>
</gene>
<dbReference type="InterPro" id="IPR011919">
    <property type="entry name" value="Cell_div_ZipA"/>
</dbReference>
<protein>
    <recommendedName>
        <fullName evidence="8">Cell division protein ZipA</fullName>
    </recommendedName>
</protein>
<comment type="subcellular location">
    <subcellularLocation>
        <location evidence="9">Cell inner membrane</location>
        <topology evidence="9">Single-pass type I membrane protein</topology>
    </subcellularLocation>
</comment>
<dbReference type="PANTHER" id="PTHR38685">
    <property type="entry name" value="CELL DIVISION PROTEIN ZIPA"/>
    <property type="match status" value="1"/>
</dbReference>
<evidence type="ECO:0000256" key="6">
    <source>
        <dbReference type="ARBA" id="ARBA00023136"/>
    </source>
</evidence>
<keyword evidence="2 9" id="KW-0997">Cell inner membrane</keyword>
<dbReference type="InterPro" id="IPR036765">
    <property type="entry name" value="ZipA_FtsZ-bd_C_sf"/>
</dbReference>
<evidence type="ECO:0000256" key="5">
    <source>
        <dbReference type="ARBA" id="ARBA00022989"/>
    </source>
</evidence>
<dbReference type="AlphaFoldDB" id="A0A9E9P409"/>
<comment type="function">
    <text evidence="8">Essential cell division protein that stabilizes the FtsZ protofilaments by cross-linking them and that serves as a cytoplasmic membrane anchor for the Z ring. Also required for the recruitment to the septal ring of downstream cell division proteins.</text>
</comment>
<evidence type="ECO:0000256" key="11">
    <source>
        <dbReference type="SAM" id="Phobius"/>
    </source>
</evidence>
<evidence type="ECO:0000256" key="2">
    <source>
        <dbReference type="ARBA" id="ARBA00022519"/>
    </source>
</evidence>
<dbReference type="Proteomes" id="UP001156215">
    <property type="component" value="Chromosome"/>
</dbReference>
<evidence type="ECO:0000256" key="8">
    <source>
        <dbReference type="RuleBase" id="RU003612"/>
    </source>
</evidence>
<evidence type="ECO:0000256" key="7">
    <source>
        <dbReference type="ARBA" id="ARBA00023306"/>
    </source>
</evidence>
<keyword evidence="4 9" id="KW-0812">Transmembrane</keyword>
<dbReference type="SMART" id="SM00771">
    <property type="entry name" value="ZipA_C"/>
    <property type="match status" value="1"/>
</dbReference>
<evidence type="ECO:0000256" key="10">
    <source>
        <dbReference type="SAM" id="MobiDB-lite"/>
    </source>
</evidence>
<keyword evidence="5 11" id="KW-1133">Transmembrane helix</keyword>
<feature type="region of interest" description="Disordered" evidence="10">
    <location>
        <begin position="134"/>
        <end position="173"/>
    </location>
</feature>
<dbReference type="EMBL" id="CP098242">
    <property type="protein sequence ID" value="WAW10618.1"/>
    <property type="molecule type" value="Genomic_DNA"/>
</dbReference>
<keyword evidence="3 8" id="KW-0132">Cell division</keyword>
<dbReference type="RefSeq" id="WP_269309644.1">
    <property type="nucleotide sequence ID" value="NZ_CP098242.1"/>
</dbReference>
<evidence type="ECO:0000256" key="3">
    <source>
        <dbReference type="ARBA" id="ARBA00022618"/>
    </source>
</evidence>
<dbReference type="Pfam" id="PF04354">
    <property type="entry name" value="ZipA_C"/>
    <property type="match status" value="1"/>
</dbReference>
<feature type="transmembrane region" description="Helical" evidence="11">
    <location>
        <begin position="6"/>
        <end position="23"/>
    </location>
</feature>
<evidence type="ECO:0000313" key="14">
    <source>
        <dbReference type="Proteomes" id="UP001156215"/>
    </source>
</evidence>
<evidence type="ECO:0000256" key="1">
    <source>
        <dbReference type="ARBA" id="ARBA00022475"/>
    </source>
</evidence>
<evidence type="ECO:0000256" key="4">
    <source>
        <dbReference type="ARBA" id="ARBA00022692"/>
    </source>
</evidence>
<comment type="similarity">
    <text evidence="8">Belongs to the ZipA family.</text>
</comment>
<evidence type="ECO:0000256" key="9">
    <source>
        <dbReference type="RuleBase" id="RU003613"/>
    </source>
</evidence>
<organism evidence="13 14">
    <name type="scientific">Oxalobacter vibrioformis</name>
    <dbReference type="NCBI Taxonomy" id="933080"/>
    <lineage>
        <taxon>Bacteria</taxon>
        <taxon>Pseudomonadati</taxon>
        <taxon>Pseudomonadota</taxon>
        <taxon>Betaproteobacteria</taxon>
        <taxon>Burkholderiales</taxon>
        <taxon>Oxalobacteraceae</taxon>
        <taxon>Oxalobacter</taxon>
    </lineage>
</organism>
<dbReference type="GO" id="GO:0005886">
    <property type="term" value="C:plasma membrane"/>
    <property type="evidence" value="ECO:0007669"/>
    <property type="project" value="UniProtKB-SubCell"/>
</dbReference>
<feature type="domain" description="ZipA C-terminal FtsZ-binding" evidence="12">
    <location>
        <begin position="299"/>
        <end position="417"/>
    </location>
</feature>
<dbReference type="SUPFAM" id="SSF64383">
    <property type="entry name" value="Cell-division protein ZipA, C-terminal domain"/>
    <property type="match status" value="1"/>
</dbReference>
<accession>A0A9E9P409</accession>